<keyword evidence="3" id="KW-1185">Reference proteome</keyword>
<comment type="caution">
    <text evidence="2">The sequence shown here is derived from an EMBL/GenBank/DDBJ whole genome shotgun (WGS) entry which is preliminary data.</text>
</comment>
<gene>
    <name evidence="2" type="ORF">GCM10011363_29080</name>
</gene>
<dbReference type="EMBL" id="BMFC01000008">
    <property type="protein sequence ID" value="GGC10576.1"/>
    <property type="molecule type" value="Genomic_DNA"/>
</dbReference>
<dbReference type="Pfam" id="PF04940">
    <property type="entry name" value="BLUF"/>
    <property type="match status" value="1"/>
</dbReference>
<name>A0ABQ1KX36_9RHOB</name>
<organism evidence="2 3">
    <name type="scientific">Marivita lacus</name>
    <dbReference type="NCBI Taxonomy" id="1323742"/>
    <lineage>
        <taxon>Bacteria</taxon>
        <taxon>Pseudomonadati</taxon>
        <taxon>Pseudomonadota</taxon>
        <taxon>Alphaproteobacteria</taxon>
        <taxon>Rhodobacterales</taxon>
        <taxon>Roseobacteraceae</taxon>
        <taxon>Marivita</taxon>
    </lineage>
</organism>
<dbReference type="RefSeq" id="WP_188482780.1">
    <property type="nucleotide sequence ID" value="NZ_BMFC01000008.1"/>
</dbReference>
<dbReference type="Proteomes" id="UP000645462">
    <property type="component" value="Unassembled WGS sequence"/>
</dbReference>
<evidence type="ECO:0000259" key="1">
    <source>
        <dbReference type="PROSITE" id="PS50925"/>
    </source>
</evidence>
<proteinExistence type="predicted"/>
<reference evidence="3" key="1">
    <citation type="journal article" date="2019" name="Int. J. Syst. Evol. Microbiol.">
        <title>The Global Catalogue of Microorganisms (GCM) 10K type strain sequencing project: providing services to taxonomists for standard genome sequencing and annotation.</title>
        <authorList>
            <consortium name="The Broad Institute Genomics Platform"/>
            <consortium name="The Broad Institute Genome Sequencing Center for Infectious Disease"/>
            <person name="Wu L."/>
            <person name="Ma J."/>
        </authorList>
    </citation>
    <scope>NUCLEOTIDE SEQUENCE [LARGE SCALE GENOMIC DNA]</scope>
    <source>
        <strain evidence="3">CGMCC 1.12478</strain>
    </source>
</reference>
<accession>A0ABQ1KX36</accession>
<dbReference type="Gene3D" id="3.30.70.100">
    <property type="match status" value="1"/>
</dbReference>
<dbReference type="SMART" id="SM01034">
    <property type="entry name" value="BLUF"/>
    <property type="match status" value="1"/>
</dbReference>
<evidence type="ECO:0000313" key="3">
    <source>
        <dbReference type="Proteomes" id="UP000645462"/>
    </source>
</evidence>
<protein>
    <recommendedName>
        <fullName evidence="1">BLUF domain-containing protein</fullName>
    </recommendedName>
</protein>
<evidence type="ECO:0000313" key="2">
    <source>
        <dbReference type="EMBL" id="GGC10576.1"/>
    </source>
</evidence>
<dbReference type="InterPro" id="IPR007024">
    <property type="entry name" value="BLUF_domain"/>
</dbReference>
<sequence length="137" mass="15319">MGLFRAIYSSRPFGFDAGMLNGILMDARRANLRDDITGALICRADIYLQWLEGPEAQVGNTLARISRDDRHVEVTLHVAEPATERVFAHWAMLHDPAATWIWSRDEVAAHAVERATAQEVTAFFTQLRTASNAPDPE</sequence>
<dbReference type="PROSITE" id="PS50925">
    <property type="entry name" value="BLUF"/>
    <property type="match status" value="1"/>
</dbReference>
<dbReference type="InterPro" id="IPR036046">
    <property type="entry name" value="Acylphosphatase-like_dom_sf"/>
</dbReference>
<feature type="domain" description="BLUF" evidence="1">
    <location>
        <begin position="3"/>
        <end position="93"/>
    </location>
</feature>
<dbReference type="SUPFAM" id="SSF54975">
    <property type="entry name" value="Acylphosphatase/BLUF domain-like"/>
    <property type="match status" value="1"/>
</dbReference>